<accession>A0A0G1QCV1</accession>
<reference evidence="1 2" key="1">
    <citation type="journal article" date="2015" name="Nature">
        <title>rRNA introns, odd ribosomes, and small enigmatic genomes across a large radiation of phyla.</title>
        <authorList>
            <person name="Brown C.T."/>
            <person name="Hug L.A."/>
            <person name="Thomas B.C."/>
            <person name="Sharon I."/>
            <person name="Castelle C.J."/>
            <person name="Singh A."/>
            <person name="Wilkins M.J."/>
            <person name="Williams K.H."/>
            <person name="Banfield J.F."/>
        </authorList>
    </citation>
    <scope>NUCLEOTIDE SEQUENCE [LARGE SCALE GENOMIC DNA]</scope>
</reference>
<dbReference type="Gene3D" id="3.30.428.10">
    <property type="entry name" value="HIT-like"/>
    <property type="match status" value="1"/>
</dbReference>
<dbReference type="SUPFAM" id="SSF54197">
    <property type="entry name" value="HIT-like"/>
    <property type="match status" value="1"/>
</dbReference>
<organism evidence="1 2">
    <name type="scientific">Candidatus Magasanikbacteria bacterium GW2011_GWA2_45_39</name>
    <dbReference type="NCBI Taxonomy" id="1619041"/>
    <lineage>
        <taxon>Bacteria</taxon>
        <taxon>Candidatus Magasanikiibacteriota</taxon>
    </lineage>
</organism>
<protein>
    <recommendedName>
        <fullName evidence="3">HIT domain-containing protein</fullName>
    </recommendedName>
</protein>
<evidence type="ECO:0000313" key="2">
    <source>
        <dbReference type="Proteomes" id="UP000033999"/>
    </source>
</evidence>
<evidence type="ECO:0000313" key="1">
    <source>
        <dbReference type="EMBL" id="KKU06490.1"/>
    </source>
</evidence>
<proteinExistence type="predicted"/>
<dbReference type="AlphaFoldDB" id="A0A0G1QCV1"/>
<dbReference type="EMBL" id="LCKX01000031">
    <property type="protein sequence ID" value="KKU06490.1"/>
    <property type="molecule type" value="Genomic_DNA"/>
</dbReference>
<comment type="caution">
    <text evidence="1">The sequence shown here is derived from an EMBL/GenBank/DDBJ whole genome shotgun (WGS) entry which is preliminary data.</text>
</comment>
<evidence type="ECO:0008006" key="3">
    <source>
        <dbReference type="Google" id="ProtNLM"/>
    </source>
</evidence>
<name>A0A0G1QCV1_9BACT</name>
<sequence length="174" mass="20275">MPKRIIEDFTGVKKEVECIGCTITEAGKDVSGYIIETDLFHAHQDYENPISGFVVLSTKRHIKSFDEFTDEEAAEFIVLVRKIRKVQREVLGIETVYFIQEEDTIGSHFHLWFLPRYDWMNDEARFGKKLNSARPVLQYSKTHMKTPENIAKVKEAAEKLRSYFDDLPSIDGRR</sequence>
<dbReference type="InterPro" id="IPR036265">
    <property type="entry name" value="HIT-like_sf"/>
</dbReference>
<gene>
    <name evidence="1" type="ORF">UX10_C0031G0011</name>
</gene>
<dbReference type="Proteomes" id="UP000033999">
    <property type="component" value="Unassembled WGS sequence"/>
</dbReference>